<dbReference type="GO" id="GO:0030686">
    <property type="term" value="C:90S preribosome"/>
    <property type="evidence" value="ECO:0007669"/>
    <property type="project" value="InterPro"/>
</dbReference>
<reference evidence="7" key="3">
    <citation type="submission" date="2025-08" db="UniProtKB">
        <authorList>
            <consortium name="RefSeq"/>
        </authorList>
    </citation>
    <scope>IDENTIFICATION</scope>
    <source>
        <strain evidence="7">CBS 342.82</strain>
    </source>
</reference>
<protein>
    <recommendedName>
        <fullName evidence="3">Ribosome biogenesis protein SLX9</fullName>
    </recommendedName>
</protein>
<dbReference type="AlphaFoldDB" id="A0A6J3MAQ6"/>
<dbReference type="RefSeq" id="XP_033461750.1">
    <property type="nucleotide sequence ID" value="XM_033603046.1"/>
</dbReference>
<dbReference type="GO" id="GO:0000462">
    <property type="term" value="P:maturation of SSU-rRNA from tricistronic rRNA transcript (SSU-rRNA, 5.8S rRNA, LSU-rRNA)"/>
    <property type="evidence" value="ECO:0007669"/>
    <property type="project" value="InterPro"/>
</dbReference>
<dbReference type="Proteomes" id="UP000504637">
    <property type="component" value="Unplaced"/>
</dbReference>
<dbReference type="GO" id="GO:0030688">
    <property type="term" value="C:preribosome, small subunit precursor"/>
    <property type="evidence" value="ECO:0007669"/>
    <property type="project" value="InterPro"/>
</dbReference>
<feature type="compositionally biased region" description="Basic residues" evidence="5">
    <location>
        <begin position="93"/>
        <end position="103"/>
    </location>
</feature>
<feature type="compositionally biased region" description="Basic residues" evidence="5">
    <location>
        <begin position="1"/>
        <end position="10"/>
    </location>
</feature>
<evidence type="ECO:0000256" key="3">
    <source>
        <dbReference type="ARBA" id="ARBA00021321"/>
    </source>
</evidence>
<reference evidence="7" key="1">
    <citation type="submission" date="2020-01" db="EMBL/GenBank/DDBJ databases">
        <authorList>
            <consortium name="DOE Joint Genome Institute"/>
            <person name="Haridas S."/>
            <person name="Albert R."/>
            <person name="Binder M."/>
            <person name="Bloem J."/>
            <person name="Labutti K."/>
            <person name="Salamov A."/>
            <person name="Andreopoulos B."/>
            <person name="Baker S.E."/>
            <person name="Barry K."/>
            <person name="Bills G."/>
            <person name="Bluhm B.H."/>
            <person name="Cannon C."/>
            <person name="Castanera R."/>
            <person name="Culley D.E."/>
            <person name="Daum C."/>
            <person name="Ezra D."/>
            <person name="Gonzalez J.B."/>
            <person name="Henrissat B."/>
            <person name="Kuo A."/>
            <person name="Liang C."/>
            <person name="Lipzen A."/>
            <person name="Lutzoni F."/>
            <person name="Magnuson J."/>
            <person name="Mondo S."/>
            <person name="Nolan M."/>
            <person name="Ohm R."/>
            <person name="Pangilinan J."/>
            <person name="Park H.-J."/>
            <person name="Ramirez L."/>
            <person name="Alfaro M."/>
            <person name="Sun H."/>
            <person name="Tritt A."/>
            <person name="Yoshinaga Y."/>
            <person name="Zwiers L.-H."/>
            <person name="Turgeon B.G."/>
            <person name="Goodwin S.B."/>
            <person name="Spatafora J.W."/>
            <person name="Crous P.W."/>
            <person name="Grigoriev I.V."/>
        </authorList>
    </citation>
    <scope>NUCLEOTIDE SEQUENCE</scope>
    <source>
        <strain evidence="7">CBS 342.82</strain>
    </source>
</reference>
<sequence length="255" mass="27446">MAPTRIRARAARAANKDPRGRYAPPEDGYEPAPPASATESLPSILKTKTSLSNSRYPADDSAAWRLNKRDKRTIKHNSLLAKVRDGGIQKPSAKPRRPTKKLKGNIGELADALPDVDEDDELLDSEDEGWEGISGDEADALTVDGDVSMTQPGTAAKKRRRRKPTAASAQGKMVMTSLKHRPGAMKKKMAMEGREMERFQKNLAVMVGGNNAQAASAGRTAATPAVSAPQQADRWAALRGFISNTMVQNKAFAGA</sequence>
<evidence type="ECO:0000256" key="2">
    <source>
        <dbReference type="ARBA" id="ARBA00011022"/>
    </source>
</evidence>
<dbReference type="GeneID" id="54360846"/>
<feature type="region of interest" description="Disordered" evidence="5">
    <location>
        <begin position="84"/>
        <end position="133"/>
    </location>
</feature>
<reference evidence="7" key="2">
    <citation type="submission" date="2020-04" db="EMBL/GenBank/DDBJ databases">
        <authorList>
            <consortium name="NCBI Genome Project"/>
        </authorList>
    </citation>
    <scope>NUCLEOTIDE SEQUENCE</scope>
    <source>
        <strain evidence="7">CBS 342.82</strain>
    </source>
</reference>
<dbReference type="OrthoDB" id="5429132at2759"/>
<evidence type="ECO:0000313" key="6">
    <source>
        <dbReference type="Proteomes" id="UP000504637"/>
    </source>
</evidence>
<dbReference type="GO" id="GO:0005730">
    <property type="term" value="C:nucleolus"/>
    <property type="evidence" value="ECO:0007669"/>
    <property type="project" value="UniProtKB-SubCell"/>
</dbReference>
<accession>A0A6J3MAQ6</accession>
<evidence type="ECO:0000313" key="7">
    <source>
        <dbReference type="RefSeq" id="XP_033461750.1"/>
    </source>
</evidence>
<evidence type="ECO:0000256" key="4">
    <source>
        <dbReference type="ARBA" id="ARBA00023242"/>
    </source>
</evidence>
<evidence type="ECO:0000256" key="5">
    <source>
        <dbReference type="SAM" id="MobiDB-lite"/>
    </source>
</evidence>
<comment type="subcellular location">
    <subcellularLocation>
        <location evidence="1">Nucleus</location>
        <location evidence="1">Nucleolus</location>
    </subcellularLocation>
</comment>
<evidence type="ECO:0000256" key="1">
    <source>
        <dbReference type="ARBA" id="ARBA00004604"/>
    </source>
</evidence>
<gene>
    <name evidence="7" type="ORF">K489DRAFT_369560</name>
</gene>
<dbReference type="InterPro" id="IPR028160">
    <property type="entry name" value="Slx9-like"/>
</dbReference>
<dbReference type="Pfam" id="PF15341">
    <property type="entry name" value="SLX9"/>
    <property type="match status" value="1"/>
</dbReference>
<name>A0A6J3MAQ6_9PEZI</name>
<feature type="region of interest" description="Disordered" evidence="5">
    <location>
        <begin position="1"/>
        <end position="42"/>
    </location>
</feature>
<comment type="similarity">
    <text evidence="2">Belongs to the SLX9 family.</text>
</comment>
<feature type="compositionally biased region" description="Acidic residues" evidence="5">
    <location>
        <begin position="114"/>
        <end position="133"/>
    </location>
</feature>
<feature type="region of interest" description="Disordered" evidence="5">
    <location>
        <begin position="146"/>
        <end position="169"/>
    </location>
</feature>
<organism evidence="7">
    <name type="scientific">Dissoconium aciculare CBS 342.82</name>
    <dbReference type="NCBI Taxonomy" id="1314786"/>
    <lineage>
        <taxon>Eukaryota</taxon>
        <taxon>Fungi</taxon>
        <taxon>Dikarya</taxon>
        <taxon>Ascomycota</taxon>
        <taxon>Pezizomycotina</taxon>
        <taxon>Dothideomycetes</taxon>
        <taxon>Dothideomycetidae</taxon>
        <taxon>Mycosphaerellales</taxon>
        <taxon>Dissoconiaceae</taxon>
        <taxon>Dissoconium</taxon>
    </lineage>
</organism>
<proteinExistence type="inferred from homology"/>
<keyword evidence="4" id="KW-0539">Nucleus</keyword>
<keyword evidence="6" id="KW-1185">Reference proteome</keyword>